<proteinExistence type="predicted"/>
<name>A0ABZ1WHB2_9ACTN</name>
<evidence type="ECO:0000313" key="2">
    <source>
        <dbReference type="Proteomes" id="UP001432014"/>
    </source>
</evidence>
<keyword evidence="2" id="KW-1185">Reference proteome</keyword>
<dbReference type="Proteomes" id="UP001432014">
    <property type="component" value="Chromosome"/>
</dbReference>
<accession>A0ABZ1WHB2</accession>
<dbReference type="EMBL" id="CP108482">
    <property type="protein sequence ID" value="WUS60272.1"/>
    <property type="molecule type" value="Genomic_DNA"/>
</dbReference>
<gene>
    <name evidence="1" type="ORF">OG469_35140</name>
</gene>
<evidence type="ECO:0000313" key="1">
    <source>
        <dbReference type="EMBL" id="WUS60272.1"/>
    </source>
</evidence>
<dbReference type="RefSeq" id="WP_329493644.1">
    <property type="nucleotide sequence ID" value="NZ_CP108460.1"/>
</dbReference>
<protein>
    <submittedName>
        <fullName evidence="1">Uncharacterized protein</fullName>
    </submittedName>
</protein>
<reference evidence="1 2" key="1">
    <citation type="submission" date="2022-10" db="EMBL/GenBank/DDBJ databases">
        <title>The complete genomes of actinobacterial strains from the NBC collection.</title>
        <authorList>
            <person name="Joergensen T.S."/>
            <person name="Alvarez Arevalo M."/>
            <person name="Sterndorff E.B."/>
            <person name="Faurdal D."/>
            <person name="Vuksanovic O."/>
            <person name="Mourched A.-S."/>
            <person name="Charusanti P."/>
            <person name="Shaw S."/>
            <person name="Blin K."/>
            <person name="Weber T."/>
        </authorList>
    </citation>
    <scope>NUCLEOTIDE SEQUENCE [LARGE SCALE GENOMIC DNA]</scope>
    <source>
        <strain evidence="1 2">NBC_01247</strain>
    </source>
</reference>
<sequence>MPDSGLDAAARSLRAWLNGEQFTDLSTAEVTSFLTDSVDRWANSLGYNVQREVDLPPDSRRRDHRLGRLDLQLSHRSGRGRLISIEVDRGNKLWSLDKLTQAAELGHLALWLRWSRQPVPVPIPPSVRLIRAHVTRRTTIDQQKRHTLQPDNCG</sequence>
<organism evidence="1 2">
    <name type="scientific">Kitasatospora herbaricolor</name>
    <dbReference type="NCBI Taxonomy" id="68217"/>
    <lineage>
        <taxon>Bacteria</taxon>
        <taxon>Bacillati</taxon>
        <taxon>Actinomycetota</taxon>
        <taxon>Actinomycetes</taxon>
        <taxon>Kitasatosporales</taxon>
        <taxon>Streptomycetaceae</taxon>
        <taxon>Kitasatospora</taxon>
    </lineage>
</organism>